<sequence>MMIANLLLPNKVVIIIADYLYRIDQLSCDPAENSKLVTLTKSVFANSEIVNLVKPVFANSGFIKTIKAIDSLIEENF</sequence>
<organism evidence="1 2">
    <name type="scientific">Companilactobacillus mishanensis</name>
    <dbReference type="NCBI Taxonomy" id="2486008"/>
    <lineage>
        <taxon>Bacteria</taxon>
        <taxon>Bacillati</taxon>
        <taxon>Bacillota</taxon>
        <taxon>Bacilli</taxon>
        <taxon>Lactobacillales</taxon>
        <taxon>Lactobacillaceae</taxon>
        <taxon>Companilactobacillus</taxon>
    </lineage>
</organism>
<dbReference type="Proteomes" id="UP000380386">
    <property type="component" value="Unassembled WGS sequence"/>
</dbReference>
<dbReference type="AlphaFoldDB" id="A0A5P0ZI37"/>
<dbReference type="RefSeq" id="WP_153383285.1">
    <property type="nucleotide sequence ID" value="NZ_VDFM01000007.1"/>
</dbReference>
<proteinExistence type="predicted"/>
<gene>
    <name evidence="1" type="ORF">FHL02_06825</name>
</gene>
<dbReference type="EMBL" id="VDFM01000007">
    <property type="protein sequence ID" value="MQS52733.1"/>
    <property type="molecule type" value="Genomic_DNA"/>
</dbReference>
<accession>A0A5P0ZI37</accession>
<evidence type="ECO:0000313" key="1">
    <source>
        <dbReference type="EMBL" id="MQS52733.1"/>
    </source>
</evidence>
<comment type="caution">
    <text evidence="1">The sequence shown here is derived from an EMBL/GenBank/DDBJ whole genome shotgun (WGS) entry which is preliminary data.</text>
</comment>
<reference evidence="1 2" key="1">
    <citation type="journal article" date="2019" name="Syst. Appl. Microbiol.">
        <title>Polyphasic characterization of two novel Lactobacillus spp. isolated from blown salami packages: Description of Lactobacillus halodurans sp. nov. and Lactobacillus salsicarnum sp. nov.</title>
        <authorList>
            <person name="Schuster J.A."/>
            <person name="Klingl A."/>
            <person name="Vogel R.F."/>
            <person name="Ehrmann M.A."/>
        </authorList>
    </citation>
    <scope>NUCLEOTIDE SEQUENCE [LARGE SCALE GENOMIC DNA]</scope>
    <source>
        <strain evidence="1 2">TMW 1.2118</strain>
    </source>
</reference>
<name>A0A5P0ZI37_9LACO</name>
<protein>
    <submittedName>
        <fullName evidence="1">Uncharacterized protein</fullName>
    </submittedName>
</protein>
<evidence type="ECO:0000313" key="2">
    <source>
        <dbReference type="Proteomes" id="UP000380386"/>
    </source>
</evidence>